<gene>
    <name evidence="4" type="ORF">I568_01707</name>
</gene>
<dbReference type="InterPro" id="IPR036452">
    <property type="entry name" value="Ribo_hydro-like"/>
</dbReference>
<accession>S0KPG5</accession>
<dbReference type="GO" id="GO:0005829">
    <property type="term" value="C:cytosol"/>
    <property type="evidence" value="ECO:0007669"/>
    <property type="project" value="TreeGrafter"/>
</dbReference>
<sequence length="359" mass="40081">MIRRCILIKYHTWTGSETSQVKKLRISILKEVGKMHEVIIDCDPGIDDCLALLYALKSPHLQVKAICVVCGNVPTKIGVRNVFHCLAKCNRLDIPVYVGADQPLVVDFTSAQDTHGMDGLGESQLASDVVDMPIQSETAPAFYARIFAQPTQLSVIALGPLTNIALALELNPSIGSNMQRFVSMGGAYLSHGNCSPVAEYNYWCDPHAARAVYQNLNQTIEMVGLDVTREIVFTPNLLSYCQYVQPEMGTYLARLVQFYFDFHWQQEHILGCVINDPLAVAYFIQPQLCEGFTTFVDVETQGIARGQTLVDRHHFWQKKANAKVLTKVLPDQFFIQFLSVLLDAPASVIAEDLKLWKIG</sequence>
<dbReference type="GO" id="GO:0006152">
    <property type="term" value="P:purine nucleoside catabolic process"/>
    <property type="evidence" value="ECO:0007669"/>
    <property type="project" value="TreeGrafter"/>
</dbReference>
<evidence type="ECO:0000259" key="3">
    <source>
        <dbReference type="Pfam" id="PF01156"/>
    </source>
</evidence>
<dbReference type="InterPro" id="IPR001910">
    <property type="entry name" value="Inosine/uridine_hydrolase_dom"/>
</dbReference>
<dbReference type="Proteomes" id="UP000014113">
    <property type="component" value="Unassembled WGS sequence"/>
</dbReference>
<name>S0KPG5_9ENTE</name>
<dbReference type="AlphaFoldDB" id="S0KPG5"/>
<keyword evidence="2" id="KW-0326">Glycosidase</keyword>
<protein>
    <submittedName>
        <fullName evidence="4">Purine nucleosidase</fullName>
    </submittedName>
</protein>
<proteinExistence type="predicted"/>
<dbReference type="Gene3D" id="3.90.245.10">
    <property type="entry name" value="Ribonucleoside hydrolase-like"/>
    <property type="match status" value="1"/>
</dbReference>
<feature type="domain" description="Inosine/uridine-preferring nucleoside hydrolase" evidence="3">
    <location>
        <begin position="38"/>
        <end position="334"/>
    </location>
</feature>
<dbReference type="GO" id="GO:0008477">
    <property type="term" value="F:purine nucleosidase activity"/>
    <property type="evidence" value="ECO:0007669"/>
    <property type="project" value="TreeGrafter"/>
</dbReference>
<dbReference type="InterPro" id="IPR023186">
    <property type="entry name" value="IUNH"/>
</dbReference>
<dbReference type="Pfam" id="PF01156">
    <property type="entry name" value="IU_nuc_hydro"/>
    <property type="match status" value="1"/>
</dbReference>
<dbReference type="STRING" id="1121865.OMW_01087"/>
<reference evidence="4 5" key="1">
    <citation type="submission" date="2013-03" db="EMBL/GenBank/DDBJ databases">
        <title>The Genome Sequence of Enterococcus columbae ATCC_51263 (PacBio/Illumina hybrid assembly).</title>
        <authorList>
            <consortium name="The Broad Institute Genomics Platform"/>
            <consortium name="The Broad Institute Genome Sequencing Center for Infectious Disease"/>
            <person name="Earl A."/>
            <person name="Russ C."/>
            <person name="Gilmore M."/>
            <person name="Surin D."/>
            <person name="Walker B."/>
            <person name="Young S."/>
            <person name="Zeng Q."/>
            <person name="Gargeya S."/>
            <person name="Fitzgerald M."/>
            <person name="Haas B."/>
            <person name="Abouelleil A."/>
            <person name="Allen A.W."/>
            <person name="Alvarado L."/>
            <person name="Arachchi H.M."/>
            <person name="Berlin A.M."/>
            <person name="Chapman S.B."/>
            <person name="Gainer-Dewar J."/>
            <person name="Goldberg J."/>
            <person name="Griggs A."/>
            <person name="Gujja S."/>
            <person name="Hansen M."/>
            <person name="Howarth C."/>
            <person name="Imamovic A."/>
            <person name="Ireland A."/>
            <person name="Larimer J."/>
            <person name="McCowan C."/>
            <person name="Murphy C."/>
            <person name="Pearson M."/>
            <person name="Poon T.W."/>
            <person name="Priest M."/>
            <person name="Roberts A."/>
            <person name="Saif S."/>
            <person name="Shea T."/>
            <person name="Sisk P."/>
            <person name="Sykes S."/>
            <person name="Wortman J."/>
            <person name="Nusbaum C."/>
            <person name="Birren B."/>
        </authorList>
    </citation>
    <scope>NUCLEOTIDE SEQUENCE [LARGE SCALE GENOMIC DNA]</scope>
    <source>
        <strain evidence="4 5">ATCC 51263</strain>
    </source>
</reference>
<organism evidence="4 5">
    <name type="scientific">Enterococcus columbae DSM 7374 = ATCC 51263</name>
    <dbReference type="NCBI Taxonomy" id="1121865"/>
    <lineage>
        <taxon>Bacteria</taxon>
        <taxon>Bacillati</taxon>
        <taxon>Bacillota</taxon>
        <taxon>Bacilli</taxon>
        <taxon>Lactobacillales</taxon>
        <taxon>Enterococcaceae</taxon>
        <taxon>Enterococcus</taxon>
    </lineage>
</organism>
<dbReference type="PANTHER" id="PTHR12304:SF4">
    <property type="entry name" value="URIDINE NUCLEOSIDASE"/>
    <property type="match status" value="1"/>
</dbReference>
<dbReference type="eggNOG" id="COG1957">
    <property type="taxonomic scope" value="Bacteria"/>
</dbReference>
<comment type="caution">
    <text evidence="4">The sequence shown here is derived from an EMBL/GenBank/DDBJ whole genome shotgun (WGS) entry which is preliminary data.</text>
</comment>
<dbReference type="SUPFAM" id="SSF53590">
    <property type="entry name" value="Nucleoside hydrolase"/>
    <property type="match status" value="1"/>
</dbReference>
<dbReference type="PATRIC" id="fig|1121865.3.peg.1056"/>
<evidence type="ECO:0000313" key="5">
    <source>
        <dbReference type="Proteomes" id="UP000014113"/>
    </source>
</evidence>
<evidence type="ECO:0000256" key="2">
    <source>
        <dbReference type="ARBA" id="ARBA00023295"/>
    </source>
</evidence>
<evidence type="ECO:0000256" key="1">
    <source>
        <dbReference type="ARBA" id="ARBA00022801"/>
    </source>
</evidence>
<keyword evidence="1" id="KW-0378">Hydrolase</keyword>
<keyword evidence="5" id="KW-1185">Reference proteome</keyword>
<dbReference type="PANTHER" id="PTHR12304">
    <property type="entry name" value="INOSINE-URIDINE PREFERRING NUCLEOSIDE HYDROLASE"/>
    <property type="match status" value="1"/>
</dbReference>
<dbReference type="CDD" id="cd02653">
    <property type="entry name" value="nuc_hydro_3"/>
    <property type="match status" value="1"/>
</dbReference>
<dbReference type="EMBL" id="ASWJ01000008">
    <property type="protein sequence ID" value="EOW80530.1"/>
    <property type="molecule type" value="Genomic_DNA"/>
</dbReference>
<evidence type="ECO:0000313" key="4">
    <source>
        <dbReference type="EMBL" id="EOW80530.1"/>
    </source>
</evidence>